<dbReference type="AlphaFoldDB" id="A0A6I4YMP9"/>
<dbReference type="GO" id="GO:0043448">
    <property type="term" value="P:alkane catabolic process"/>
    <property type="evidence" value="ECO:0007669"/>
    <property type="project" value="TreeGrafter"/>
</dbReference>
<proteinExistence type="predicted"/>
<dbReference type="Pfam" id="PF03640">
    <property type="entry name" value="Lipoprotein_15"/>
    <property type="match status" value="4"/>
</dbReference>
<protein>
    <recommendedName>
        <fullName evidence="4">Lipoprotein</fullName>
    </recommendedName>
</protein>
<name>A0A6I4YMP9_9DEIO</name>
<dbReference type="EMBL" id="WVHK01000082">
    <property type="protein sequence ID" value="MXV21241.1"/>
    <property type="molecule type" value="Genomic_DNA"/>
</dbReference>
<evidence type="ECO:0008006" key="4">
    <source>
        <dbReference type="Google" id="ProtNLM"/>
    </source>
</evidence>
<evidence type="ECO:0000313" key="2">
    <source>
        <dbReference type="EMBL" id="MXV21241.1"/>
    </source>
</evidence>
<keyword evidence="3" id="KW-1185">Reference proteome</keyword>
<keyword evidence="1" id="KW-0732">Signal</keyword>
<sequence length="268" mass="28169">MTHMTTARTLTLTFTLALLTPVMAQTAPVQTASGQTAPAIQMKMTALAPVTLRRDARLGTLLTGPTGLTLYTFAKDAPGVSNCEGVCATNWPPLLLSEVPRLPAGLSGKFSLISRKDGQTQLSYDGAALYSWKGDAKPGDINGQGFMNVWHAANAGPSVQVSRVDDLGMVLAGPTGLTLYTFAKDAPGVSNCEGACATNWPPLLVAQFPATGLTAGVAVRGKLGTLTRKDGSLQVTYNGLPVYNWKNDLKRGDALGEGFMGVWSAVRR</sequence>
<evidence type="ECO:0000313" key="3">
    <source>
        <dbReference type="Proteomes" id="UP000430519"/>
    </source>
</evidence>
<dbReference type="InterPro" id="IPR005297">
    <property type="entry name" value="Lipoprotein_repeat"/>
</dbReference>
<dbReference type="PANTHER" id="PTHR39335">
    <property type="entry name" value="BLL4220 PROTEIN"/>
    <property type="match status" value="1"/>
</dbReference>
<dbReference type="PANTHER" id="PTHR39335:SF1">
    <property type="entry name" value="BLL4220 PROTEIN"/>
    <property type="match status" value="1"/>
</dbReference>
<evidence type="ECO:0000256" key="1">
    <source>
        <dbReference type="SAM" id="SignalP"/>
    </source>
</evidence>
<gene>
    <name evidence="2" type="ORF">GLX28_16570</name>
</gene>
<comment type="caution">
    <text evidence="2">The sequence shown here is derived from an EMBL/GenBank/DDBJ whole genome shotgun (WGS) entry which is preliminary data.</text>
</comment>
<feature type="chain" id="PRO_5026013728" description="Lipoprotein" evidence="1">
    <location>
        <begin position="25"/>
        <end position="268"/>
    </location>
</feature>
<accession>A0A6I4YMP9</accession>
<feature type="signal peptide" evidence="1">
    <location>
        <begin position="1"/>
        <end position="24"/>
    </location>
</feature>
<dbReference type="Proteomes" id="UP000430519">
    <property type="component" value="Unassembled WGS sequence"/>
</dbReference>
<reference evidence="2 3" key="1">
    <citation type="submission" date="2019-11" db="EMBL/GenBank/DDBJ databases">
        <title>Genome sequence of Deinococcus xianganensis Y35, AI-2 producing algicidal bacterium, isolated from lake water.</title>
        <authorList>
            <person name="Li Y."/>
        </authorList>
    </citation>
    <scope>NUCLEOTIDE SEQUENCE [LARGE SCALE GENOMIC DNA]</scope>
    <source>
        <strain evidence="2 3">Y35</strain>
    </source>
</reference>
<organism evidence="2 3">
    <name type="scientific">Deinococcus xianganensis</name>
    <dbReference type="NCBI Taxonomy" id="1507289"/>
    <lineage>
        <taxon>Bacteria</taxon>
        <taxon>Thermotogati</taxon>
        <taxon>Deinococcota</taxon>
        <taxon>Deinococci</taxon>
        <taxon>Deinococcales</taxon>
        <taxon>Deinococcaceae</taxon>
        <taxon>Deinococcus</taxon>
    </lineage>
</organism>